<comment type="caution">
    <text evidence="1">The sequence shown here is derived from an EMBL/GenBank/DDBJ whole genome shotgun (WGS) entry which is preliminary data.</text>
</comment>
<reference evidence="1 2" key="3">
    <citation type="journal article" date="2015" name="Genome Announc.">
        <title>Draft Genome Sequence of the Archiascomycetous Yeast Saitoella complicata.</title>
        <authorList>
            <person name="Yamauchi K."/>
            <person name="Kondo S."/>
            <person name="Hamamoto M."/>
            <person name="Takahashi Y."/>
            <person name="Ogura Y."/>
            <person name="Hayashi T."/>
            <person name="Nishida H."/>
        </authorList>
    </citation>
    <scope>NUCLEOTIDE SEQUENCE [LARGE SCALE GENOMIC DNA]</scope>
    <source>
        <strain evidence="1 2">NRRL Y-17804</strain>
    </source>
</reference>
<dbReference type="Gene3D" id="3.40.50.150">
    <property type="entry name" value="Vaccinia Virus protein VP39"/>
    <property type="match status" value="1"/>
</dbReference>
<dbReference type="InterPro" id="IPR019410">
    <property type="entry name" value="Methyltransf_16"/>
</dbReference>
<protein>
    <recommendedName>
        <fullName evidence="3">FAM86 N-terminal domain-containing protein</fullName>
    </recommendedName>
</protein>
<dbReference type="Proteomes" id="UP000033140">
    <property type="component" value="Unassembled WGS sequence"/>
</dbReference>
<gene>
    <name evidence="1" type="ORF">G7K_5122-t1</name>
</gene>
<dbReference type="EMBL" id="BACD03000040">
    <property type="protein sequence ID" value="GAO51010.1"/>
    <property type="molecule type" value="Genomic_DNA"/>
</dbReference>
<dbReference type="GO" id="GO:0005737">
    <property type="term" value="C:cytoplasm"/>
    <property type="evidence" value="ECO:0007669"/>
    <property type="project" value="TreeGrafter"/>
</dbReference>
<accession>A0A0E9NNL1</accession>
<dbReference type="OMA" id="PIRTYRI"/>
<dbReference type="GO" id="GO:0008757">
    <property type="term" value="F:S-adenosylmethionine-dependent methyltransferase activity"/>
    <property type="evidence" value="ECO:0007669"/>
    <property type="project" value="UniProtKB-ARBA"/>
</dbReference>
<evidence type="ECO:0008006" key="3">
    <source>
        <dbReference type="Google" id="ProtNLM"/>
    </source>
</evidence>
<evidence type="ECO:0000313" key="2">
    <source>
        <dbReference type="Proteomes" id="UP000033140"/>
    </source>
</evidence>
<keyword evidence="2" id="KW-1185">Reference proteome</keyword>
<dbReference type="SUPFAM" id="SSF53335">
    <property type="entry name" value="S-adenosyl-L-methionine-dependent methyltransferases"/>
    <property type="match status" value="1"/>
</dbReference>
<name>A0A0E9NNL1_SAICN</name>
<dbReference type="CDD" id="cd02440">
    <property type="entry name" value="AdoMet_MTases"/>
    <property type="match status" value="1"/>
</dbReference>
<dbReference type="AlphaFoldDB" id="A0A0E9NNL1"/>
<dbReference type="Pfam" id="PF10294">
    <property type="entry name" value="Methyltransf_16"/>
    <property type="match status" value="1"/>
</dbReference>
<evidence type="ECO:0000313" key="1">
    <source>
        <dbReference type="EMBL" id="GAO51010.1"/>
    </source>
</evidence>
<sequence>MPTDVREEIIRWIKAQYLSLVDVRNFQWVPTTWTGAEADFYHLLAEPEVQASLSSQIFAEDAVKYPPPPRYRSTVLKQIISLLEPHAEEIDDGLYEICTELIASSQTAGGLSDRIKPSHVTYLLGSDVDTKSSPMEVTLMESRSLLASSGTTGLRTWEAALALGEYLLHPSSHPLLKGKSVLELGAGTGFIGILAAMVGAKRVCMTDGSEEVVDGIARNIALNEVDHTMVTAKCLWWGTDPIEEDWDVVLGADVTYDAAVVPSLVATIAEALARRPGVLVLIAATIRNEDTFAAFEKACDERGFRRTDVDMSSIPQVFFYSKAVPIRIVQIQPRLET</sequence>
<dbReference type="STRING" id="698492.A0A0E9NNL1"/>
<organism evidence="1 2">
    <name type="scientific">Saitoella complicata (strain BCRC 22490 / CBS 7301 / JCM 7358 / NBRC 10748 / NRRL Y-17804)</name>
    <dbReference type="NCBI Taxonomy" id="698492"/>
    <lineage>
        <taxon>Eukaryota</taxon>
        <taxon>Fungi</taxon>
        <taxon>Dikarya</taxon>
        <taxon>Ascomycota</taxon>
        <taxon>Taphrinomycotina</taxon>
        <taxon>Taphrinomycotina incertae sedis</taxon>
        <taxon>Saitoella</taxon>
    </lineage>
</organism>
<proteinExistence type="predicted"/>
<dbReference type="PANTHER" id="PTHR14614">
    <property type="entry name" value="HEPATOCELLULAR CARCINOMA-ASSOCIATED ANTIGEN"/>
    <property type="match status" value="1"/>
</dbReference>
<reference evidence="1 2" key="2">
    <citation type="journal article" date="2014" name="J. Gen. Appl. Microbiol.">
        <title>The early diverging ascomycetous budding yeast Saitoella complicata has three histone deacetylases belonging to the Clr6, Hos2, and Rpd3 lineages.</title>
        <authorList>
            <person name="Nishida H."/>
            <person name="Matsumoto T."/>
            <person name="Kondo S."/>
            <person name="Hamamoto M."/>
            <person name="Yoshikawa H."/>
        </authorList>
    </citation>
    <scope>NUCLEOTIDE SEQUENCE [LARGE SCALE GENOMIC DNA]</scope>
    <source>
        <strain evidence="1 2">NRRL Y-17804</strain>
    </source>
</reference>
<dbReference type="InterPro" id="IPR029063">
    <property type="entry name" value="SAM-dependent_MTases_sf"/>
</dbReference>
<reference evidence="1 2" key="1">
    <citation type="journal article" date="2011" name="J. Gen. Appl. Microbiol.">
        <title>Draft genome sequencing of the enigmatic yeast Saitoella complicata.</title>
        <authorList>
            <person name="Nishida H."/>
            <person name="Hamamoto M."/>
            <person name="Sugiyama J."/>
        </authorList>
    </citation>
    <scope>NUCLEOTIDE SEQUENCE [LARGE SCALE GENOMIC DNA]</scope>
    <source>
        <strain evidence="1 2">NRRL Y-17804</strain>
    </source>
</reference>
<dbReference type="PANTHER" id="PTHR14614:SF130">
    <property type="entry name" value="PROTEIN-LYSINE N-METHYLTRANSFERASE EEF2KMT"/>
    <property type="match status" value="1"/>
</dbReference>